<dbReference type="GO" id="GO:0042790">
    <property type="term" value="P:nucleolar large rRNA transcription by RNA polymerase I"/>
    <property type="evidence" value="ECO:0007669"/>
    <property type="project" value="TreeGrafter"/>
</dbReference>
<gene>
    <name evidence="2" type="ORF">FKW77_010095</name>
</gene>
<reference evidence="2 3" key="1">
    <citation type="submission" date="2019-07" db="EMBL/GenBank/DDBJ databases">
        <title>Finished genome of Venturia effusa.</title>
        <authorList>
            <person name="Young C.A."/>
            <person name="Cox M.P."/>
            <person name="Ganley A.R.D."/>
            <person name="David W.J."/>
        </authorList>
    </citation>
    <scope>NUCLEOTIDE SEQUENCE [LARGE SCALE GENOMIC DNA]</scope>
    <source>
        <strain evidence="3">albino</strain>
    </source>
</reference>
<evidence type="ECO:0000313" key="3">
    <source>
        <dbReference type="Proteomes" id="UP000316270"/>
    </source>
</evidence>
<dbReference type="STRING" id="50376.A0A517L279"/>
<dbReference type="PANTHER" id="PTHR28244">
    <property type="entry name" value="RNA POLYMERASE I-SPECIFIC TRANSCRIPTION INITIATION FACTOR RRN11"/>
    <property type="match status" value="1"/>
</dbReference>
<feature type="region of interest" description="Disordered" evidence="1">
    <location>
        <begin position="272"/>
        <end position="305"/>
    </location>
</feature>
<name>A0A517L279_9PEZI</name>
<dbReference type="InterPro" id="IPR007224">
    <property type="entry name" value="TIF_Rrn11"/>
</dbReference>
<dbReference type="EMBL" id="CP042187">
    <property type="protein sequence ID" value="QDS69744.1"/>
    <property type="molecule type" value="Genomic_DNA"/>
</dbReference>
<sequence length="393" mass="44420">MVASHVFALPHGRHRTVTTESANPIKDRKRKRAADEHLDSASDNGWAPEEASPKSPSPTSTRSPARPEQREQYRLSGLTPSEEVPLHPFPHAPQRPRATALDRVRHELHSLSPPLAHLDLSRYDLAEVQDEGKEGLHERHVANLIFVMHHMLLRGDYERAGRAWGLLLRSGRLTKNAKSNTGYLSMDVTAGNLWGVGAELLMRNTRQHHDMDEQSKDMHFSEAGFRAAREYYERLIVQYPVHHQRKGPGATDFYAAMFSLWIYEASQRSEHAEQSRLHDERESSMSPAVRLSSSDDDVEDDRDSRLRAEKARELVDARMIASRLDDIIGAPPHDKNAELLQIRGMVALWLGTLQGGGAQETAFDRAKALFLRSRANGGILWEGVDHIVDEDDW</sequence>
<accession>A0A517L279</accession>
<feature type="compositionally biased region" description="Basic and acidic residues" evidence="1">
    <location>
        <begin position="272"/>
        <end position="283"/>
    </location>
</feature>
<protein>
    <submittedName>
        <fullName evidence="2">Uncharacterized protein</fullName>
    </submittedName>
</protein>
<evidence type="ECO:0000256" key="1">
    <source>
        <dbReference type="SAM" id="MobiDB-lite"/>
    </source>
</evidence>
<feature type="compositionally biased region" description="Low complexity" evidence="1">
    <location>
        <begin position="47"/>
        <end position="64"/>
    </location>
</feature>
<keyword evidence="3" id="KW-1185">Reference proteome</keyword>
<organism evidence="2 3">
    <name type="scientific">Venturia effusa</name>
    <dbReference type="NCBI Taxonomy" id="50376"/>
    <lineage>
        <taxon>Eukaryota</taxon>
        <taxon>Fungi</taxon>
        <taxon>Dikarya</taxon>
        <taxon>Ascomycota</taxon>
        <taxon>Pezizomycotina</taxon>
        <taxon>Dothideomycetes</taxon>
        <taxon>Pleosporomycetidae</taxon>
        <taxon>Venturiales</taxon>
        <taxon>Venturiaceae</taxon>
        <taxon>Venturia</taxon>
    </lineage>
</organism>
<dbReference type="GO" id="GO:0001181">
    <property type="term" value="F:RNA polymerase I general transcription initiation factor activity"/>
    <property type="evidence" value="ECO:0007669"/>
    <property type="project" value="InterPro"/>
</dbReference>
<dbReference type="GO" id="GO:0017025">
    <property type="term" value="F:TBP-class protein binding"/>
    <property type="evidence" value="ECO:0007669"/>
    <property type="project" value="TreeGrafter"/>
</dbReference>
<dbReference type="AlphaFoldDB" id="A0A517L279"/>
<dbReference type="OrthoDB" id="2159786at2759"/>
<dbReference type="InterPro" id="IPR053029">
    <property type="entry name" value="RNA_pol_I-specific_init_factor"/>
</dbReference>
<dbReference type="GO" id="GO:0001164">
    <property type="term" value="F:RNA polymerase I core promoter sequence-specific DNA binding"/>
    <property type="evidence" value="ECO:0007669"/>
    <property type="project" value="InterPro"/>
</dbReference>
<proteinExistence type="predicted"/>
<feature type="region of interest" description="Disordered" evidence="1">
    <location>
        <begin position="1"/>
        <end position="73"/>
    </location>
</feature>
<dbReference type="PANTHER" id="PTHR28244:SF1">
    <property type="entry name" value="RNA POLYMERASE I-SPECIFIC TRANSCRIPTION INITIATION FACTOR RRN11"/>
    <property type="match status" value="1"/>
</dbReference>
<evidence type="ECO:0000313" key="2">
    <source>
        <dbReference type="EMBL" id="QDS69744.1"/>
    </source>
</evidence>
<dbReference type="Pfam" id="PF04090">
    <property type="entry name" value="Rrn11"/>
    <property type="match status" value="1"/>
</dbReference>
<dbReference type="GO" id="GO:0070860">
    <property type="term" value="C:RNA polymerase I core factor complex"/>
    <property type="evidence" value="ECO:0007669"/>
    <property type="project" value="TreeGrafter"/>
</dbReference>
<dbReference type="Proteomes" id="UP000316270">
    <property type="component" value="Chromosome 3"/>
</dbReference>